<organism evidence="1 2">
    <name type="scientific">Fusarium decemcellulare</name>
    <dbReference type="NCBI Taxonomy" id="57161"/>
    <lineage>
        <taxon>Eukaryota</taxon>
        <taxon>Fungi</taxon>
        <taxon>Dikarya</taxon>
        <taxon>Ascomycota</taxon>
        <taxon>Pezizomycotina</taxon>
        <taxon>Sordariomycetes</taxon>
        <taxon>Hypocreomycetidae</taxon>
        <taxon>Hypocreales</taxon>
        <taxon>Nectriaceae</taxon>
        <taxon>Fusarium</taxon>
        <taxon>Fusarium decemcellulare species complex</taxon>
    </lineage>
</organism>
<evidence type="ECO:0000313" key="1">
    <source>
        <dbReference type="EMBL" id="KAJ3544067.1"/>
    </source>
</evidence>
<comment type="caution">
    <text evidence="1">The sequence shown here is derived from an EMBL/GenBank/DDBJ whole genome shotgun (WGS) entry which is preliminary data.</text>
</comment>
<keyword evidence="2" id="KW-1185">Reference proteome</keyword>
<accession>A0ACC1SPR3</accession>
<protein>
    <submittedName>
        <fullName evidence="1">Uncharacterized protein</fullName>
    </submittedName>
</protein>
<reference evidence="1" key="1">
    <citation type="submission" date="2022-08" db="EMBL/GenBank/DDBJ databases">
        <title>Genome Sequence of Fusarium decemcellulare.</title>
        <authorList>
            <person name="Buettner E."/>
        </authorList>
    </citation>
    <scope>NUCLEOTIDE SEQUENCE</scope>
    <source>
        <strain evidence="1">Babe19</strain>
    </source>
</reference>
<evidence type="ECO:0000313" key="2">
    <source>
        <dbReference type="Proteomes" id="UP001148629"/>
    </source>
</evidence>
<name>A0ACC1SPR3_9HYPO</name>
<dbReference type="EMBL" id="JANRMS010000213">
    <property type="protein sequence ID" value="KAJ3544067.1"/>
    <property type="molecule type" value="Genomic_DNA"/>
</dbReference>
<sequence>MCGFEKPGTRFDETRKAALYESIPVPFQYACRYWVSHPQESKLDPRECDEIRALFRHRLLFWIEWLAWMGELPYAITAVSLVHEIMEETDTTKQASERKPRSISSRRRGIVGRSEASPVDRLLAMVQDARRFIHTHGAIIELAPLQIYCSALLFSPMGSLTRQHYSHCIPKWILQAPYSFETWSPHLQTLRHTDQVTSVVFSGNGKLVATAAGDTKRLWDATTGGERGLFKGHSRRIIALRFVSNGAMLATASLDQTVRVWETTTGRELRVWELSTYDIESTAFSSDGKTVAIAHSKSHEKRRSKPYYEYASSAFVHTLNLESGRSRQILAKPRAIAQCVAFAPGNQYLGLFLAVGTPALFPSRDRFLLVDITNESRGIVRQGRVSSVRCKTLAFSPDGTKIAMAGACINTRLSDVTTGKKHLVFSGTSSPSRRVSAMGFSPDNQLIAMAYSNGYVSLFDASRGIWQRVLAGHSRSVKLSTSADNTVRLWDAALRADHTTFGEYEIEGYKVTFSPDSMMIATWKGHEVQLWDAKTGKVSLTLFNGWKYDVKDVVFSPDGTLVASASRGVGSAVDVIQIHTTTEGKRNSHPLCNGPMVGSDVLLNVSPDEGFIAASTTDYLAVWDINSGNILWQQMTGSHKAKAVAFSPEATLLATGSASGVVDVYQWTQSYKPQTFKGHRSRVEALCFSPDGTTLASASEVMELHVWDVERGIPLRVFKLSFFPQNLDFSPCGKHLKTERGDLGLTHRPQHLSVSGNWLTEDDDEILFIDVNRRQIGFCAYQNVVFPASGTRLTLSSGEKSMLNAMREPGDEVTSEGRYRPAYKGPPTRPSQVDFLLLLVFFAFLLDLETPMLCVCVIENAYFRPAKCSTIGLAYAAAALEGPARNTFADAESHRRL</sequence>
<gene>
    <name evidence="1" type="ORF">NM208_g3243</name>
</gene>
<proteinExistence type="predicted"/>
<dbReference type="Proteomes" id="UP001148629">
    <property type="component" value="Unassembled WGS sequence"/>
</dbReference>